<dbReference type="InterPro" id="IPR037238">
    <property type="entry name" value="YbiA-like_sf"/>
</dbReference>
<dbReference type="AlphaFoldDB" id="A0A2A2JWB1"/>
<name>A0A2A2JWB1_9BILA</name>
<feature type="domain" description="NADAR" evidence="1">
    <location>
        <begin position="176"/>
        <end position="266"/>
    </location>
</feature>
<dbReference type="EMBL" id="LIAE01010173">
    <property type="protein sequence ID" value="PAV65995.1"/>
    <property type="molecule type" value="Genomic_DNA"/>
</dbReference>
<dbReference type="Pfam" id="PF08719">
    <property type="entry name" value="NADAR"/>
    <property type="match status" value="2"/>
</dbReference>
<dbReference type="STRING" id="2018661.A0A2A2JWB1"/>
<evidence type="ECO:0000313" key="2">
    <source>
        <dbReference type="EMBL" id="PAV65995.1"/>
    </source>
</evidence>
<dbReference type="CDD" id="cd15457">
    <property type="entry name" value="NADAR"/>
    <property type="match status" value="2"/>
</dbReference>
<sequence length="270" mass="31525">MSSHKRVSSSIGDLTLFYSGASSLSNFHLSQFESVSIDGSKKHFTCVEQYFKYNKALYFNDQKTAEEILAEENPMKMRAVGRTVKEFDEKKWDEIKEDVMKRGLLAKFKQNNEARKELFESVNSRCVFCAPSDPVWGIGLDITDDELIDDKKWKGQNKLGRILDEVREELWMKPEYAANKAILFKDYKMRDEIMNNAKDPWHVKACGRKVTNFDNDLWEEKSYEIMKTGVREKFQQNPEFLEELLKIGKTHRFAEASPTDRKWGIGIFLT</sequence>
<accession>A0A2A2JWB1</accession>
<dbReference type="InterPro" id="IPR012816">
    <property type="entry name" value="NADAR"/>
</dbReference>
<dbReference type="Gene3D" id="1.10.357.40">
    <property type="entry name" value="YbiA-like"/>
    <property type="match status" value="2"/>
</dbReference>
<feature type="domain" description="NADAR" evidence="1">
    <location>
        <begin position="21"/>
        <end position="171"/>
    </location>
</feature>
<gene>
    <name evidence="2" type="ORF">WR25_19437</name>
</gene>
<evidence type="ECO:0000259" key="1">
    <source>
        <dbReference type="Pfam" id="PF08719"/>
    </source>
</evidence>
<organism evidence="2 3">
    <name type="scientific">Diploscapter pachys</name>
    <dbReference type="NCBI Taxonomy" id="2018661"/>
    <lineage>
        <taxon>Eukaryota</taxon>
        <taxon>Metazoa</taxon>
        <taxon>Ecdysozoa</taxon>
        <taxon>Nematoda</taxon>
        <taxon>Chromadorea</taxon>
        <taxon>Rhabditida</taxon>
        <taxon>Rhabditina</taxon>
        <taxon>Rhabditomorpha</taxon>
        <taxon>Rhabditoidea</taxon>
        <taxon>Rhabditidae</taxon>
        <taxon>Diploscapter</taxon>
    </lineage>
</organism>
<dbReference type="Proteomes" id="UP000218231">
    <property type="component" value="Unassembled WGS sequence"/>
</dbReference>
<keyword evidence="3" id="KW-1185">Reference proteome</keyword>
<evidence type="ECO:0000313" key="3">
    <source>
        <dbReference type="Proteomes" id="UP000218231"/>
    </source>
</evidence>
<comment type="caution">
    <text evidence="2">The sequence shown here is derived from an EMBL/GenBank/DDBJ whole genome shotgun (WGS) entry which is preliminary data.</text>
</comment>
<proteinExistence type="predicted"/>
<dbReference type="SUPFAM" id="SSF143990">
    <property type="entry name" value="YbiA-like"/>
    <property type="match status" value="2"/>
</dbReference>
<dbReference type="NCBIfam" id="TIGR02464">
    <property type="entry name" value="ribofla_fusion"/>
    <property type="match status" value="1"/>
</dbReference>
<reference evidence="2 3" key="1">
    <citation type="journal article" date="2017" name="Curr. Biol.">
        <title>Genome architecture and evolution of a unichromosomal asexual nematode.</title>
        <authorList>
            <person name="Fradin H."/>
            <person name="Zegar C."/>
            <person name="Gutwein M."/>
            <person name="Lucas J."/>
            <person name="Kovtun M."/>
            <person name="Corcoran D."/>
            <person name="Baugh L.R."/>
            <person name="Kiontke K."/>
            <person name="Gunsalus K."/>
            <person name="Fitch D.H."/>
            <person name="Piano F."/>
        </authorList>
    </citation>
    <scope>NUCLEOTIDE SEQUENCE [LARGE SCALE GENOMIC DNA]</scope>
    <source>
        <strain evidence="2">PF1309</strain>
    </source>
</reference>
<dbReference type="OrthoDB" id="206452at2759"/>
<protein>
    <recommendedName>
        <fullName evidence="1">NADAR domain-containing protein</fullName>
    </recommendedName>
</protein>